<keyword evidence="2" id="KW-1185">Reference proteome</keyword>
<protein>
    <submittedName>
        <fullName evidence="1">Uncharacterized protein</fullName>
    </submittedName>
</protein>
<proteinExistence type="predicted"/>
<dbReference type="EMBL" id="CM045881">
    <property type="protein sequence ID" value="KAI7936893.1"/>
    <property type="molecule type" value="Genomic_DNA"/>
</dbReference>
<evidence type="ECO:0000313" key="2">
    <source>
        <dbReference type="Proteomes" id="UP001060170"/>
    </source>
</evidence>
<organism evidence="1 2">
    <name type="scientific">Puccinia striiformis f. sp. tritici</name>
    <dbReference type="NCBI Taxonomy" id="168172"/>
    <lineage>
        <taxon>Eukaryota</taxon>
        <taxon>Fungi</taxon>
        <taxon>Dikarya</taxon>
        <taxon>Basidiomycota</taxon>
        <taxon>Pucciniomycotina</taxon>
        <taxon>Pucciniomycetes</taxon>
        <taxon>Pucciniales</taxon>
        <taxon>Pucciniaceae</taxon>
        <taxon>Puccinia</taxon>
    </lineage>
</organism>
<reference evidence="1 2" key="3">
    <citation type="journal article" date="2022" name="Microbiol. Spectr.">
        <title>Folding features and dynamics of 3D genome architecture in plant fungal pathogens.</title>
        <authorList>
            <person name="Xia C."/>
        </authorList>
    </citation>
    <scope>NUCLEOTIDE SEQUENCE [LARGE SCALE GENOMIC DNA]</scope>
    <source>
        <strain evidence="1 2">93-210</strain>
    </source>
</reference>
<comment type="caution">
    <text evidence="1">The sequence shown here is derived from an EMBL/GenBank/DDBJ whole genome shotgun (WGS) entry which is preliminary data.</text>
</comment>
<gene>
    <name evidence="1" type="ORF">MJO28_015792</name>
</gene>
<reference evidence="2" key="1">
    <citation type="journal article" date="2018" name="BMC Genomics">
        <title>Genomic insights into host adaptation between the wheat stripe rust pathogen (Puccinia striiformis f. sp. tritici) and the barley stripe rust pathogen (Puccinia striiformis f. sp. hordei).</title>
        <authorList>
            <person name="Xia C."/>
            <person name="Wang M."/>
            <person name="Yin C."/>
            <person name="Cornejo O.E."/>
            <person name="Hulbert S.H."/>
            <person name="Chen X."/>
        </authorList>
    </citation>
    <scope>NUCLEOTIDE SEQUENCE [LARGE SCALE GENOMIC DNA]</scope>
    <source>
        <strain evidence="2">93-210</strain>
    </source>
</reference>
<accession>A0ACC0DQ23</accession>
<sequence length="3928" mass="421741">MPLMRIQPSSAIDRPQSIPLESWPPGVRNQAKLKPARISNKPPGTESSQSRTKPLHHRHHQSSSGLPIEYRGSREELGWKERILGGLDHPRRSAIPNQQSELSRAHDPIQPAALPSQQSSVTNPQDEQNEKPLAMTSNSSLPSNPTQSQDDTCHNPRQPPNQPAGLTHPEPSIHESSSLPPIPSLPTNSYSNHHQRLMQAHRLNSKPSAIGPDHLSPATSSSSSQLMDSDADPLSNQSGGRSKEDSVDSAYQSSSISLTYPSIKSNTVPVFSSPLAQSSKIDSDQHEDVDEQNGSDKHISPSSQPVPQPSRQGITLQPTATNSNEENRNSPVGQPSLTVSNPSNQRNDYESSISSFDPRIEGSPNFSSRASSSTWSRNSEDGDPDQSSRVPRASQPSPSQSIGRKTSLNKSGAGPTMNRKDVVRMGSPLRHVTHLGPGLSSPVDNTESRSSESKGVRSTDESAQKPTSQPALSDDLLAPQSALPQPTSSLGLSASRSNESSSPLVSPTSQSVLFGSPTPRRKSTLNPMASLNQYQFFSSSSPSNSILSVSASSPSTSSISNENPPNITAASVPTAPAFTMISDSTPRRSSDPTQVPPAISSQSKAHSRPIHHQSSPSLLDRTTTPATSSRNTSPASIRSVPAAVFSPVPSNTSPSNYGNQRSSVQHSRKMSLASPPGSNSTAHRRNSLIFTPGAHSSSSTGPNHHYNKSTLSAALANNSSSAPPFPPIEAIKLKRVPTSVRIASELRPSTQGYSNSPSSHMTSTPLLKTPHGPGSTGPNLLSSRSPLSHVSQPDPLADFVLTPDPMSPSQLYLASPHPISMVSHTAPGVAPTDQHSAVSRSPVESLSGGFSLLRQARITASTPSYDPLLADHDRSAHRSGGSVQGMSLGVGSFGPSRNSEPSPASLASPIAISSISGSGEGGSVGSSSHDSRGQPGSHFSMFSHVSSPASPYNIQRGPAQNRLVGKEVQRDRSTSLFSLISSEDNSPYPTGQHSAIPTPAMITGAIDSRRQSDQLSMSPYSLIDASTTASGQQVVRPVASASGGYHTNPSSLSVGTPLESSSSSTSSHRNHHQSPLGGLPASVQIAKSSSDQRSTSLTEAPRSAHGLSRHLSNSVSSRRAALKNHRTSIVPGSGPSTEDFAKIIIQSRSAKIQKWKQQQQTHNKRLFGQPDLVSDSQRGESVGGVSQQREGSSRLDAPFSTFGSSLGIVEGSRFKNQLTPSKGLTSNTITGRTLSRNNLNHHEMSERFLQPTDGFVPERPRIPSFTAAPSPTTAAGKRKDSGDRIDEEEDRNNPGLLSTNKNHPGDFDLDGSAQSSSDQQVLLGERRPSSIRTIGAGKDPTEQKLSDLGLNEHGLFPPIDPMRKSASNLTVPSLHPSTNSSGPTILREIEWVDWLDDYRRMKEAKLRAEGQDHAESLAGSDIKPDSDPVQEELPPLQNFDNSAPADSPLLELPQNDTQPMSYCSDVSVASEMEMPSSEQAEAAPLSNNSLHETGFSIPISPSLPEGNPSRRSNLSMLISKGLKPSAGGGSRRSISRPRLTKHLTGSQADLSRTQSSIVASHSSSSILSVQRGGKTKKNFTLGKKIDDWWNAVRTSFTSNPEDRASSSDAGSNYRVNLATPQPNAESPINASTSIPTESKHPNANQPNHGIRAVSSLADLGDMPTTNELVALSMPPPLSAMPVPIRLLDQARAVPSGALAPISSYPRSIDSSRAGTPTSQDGNSRLHPDQRRRNPQLTLKLNRLSASEISSVFANINEQGGPSHQSSHSSQSSSHLQTQNPSGIAGRGHLIQSNTGQGESASAPATLPATPTTSQAQNSRFLVDITRPDPTPILSPTGIRLWDSTPGLVLGDPFIATRSSATNNNDLLETRNNSSRSLTSTQPAATVNPNDLALISEVDSTSGSSTRQINAQSESTKSIKQDGKLDNSKPGSLPISEHKYQPSFSMHTIRQHIKNRLSTAKTLCDNALKAIILDITTYVEQEAQNLREKDRIQHELALVSEAIQATPAGTWYSPGESNLNPDSQQQYNIPHQESIQLDPNTNLSSLPVDRPFRTTTPSCSPRHSLSRALSIPTDFTLSPGESPQHHQRSSSVNPLDLSESSSYPKSTSLSRQGSRQGRGAGSSGSISSAIMPPRNIRRPSFVHRRGGGISSTATGHITRGLDSPIRGGSRSVSISTQPSESVDASSRSTSRSRSPLLRAIGQTASSSHRRSSPRAESSTFPGPSFLIASDEKFYNSPFVAALQDISSIATEILDTPAGVLAAKSHACVDVIHRVQQVGKSWDDHEEWPHRGWYVRVLLAVAGLSRVLEWWDAEKGFWNFAPEDEDDGEEICFFATRVEHSSVSGSVALQGQANRSIDVIGTPHASADGEQGAANTPQTNSEAAPHQGRLFDTFALPPPATDVDIALEKRGSKPIKDSNLKKTLALGQLIRTESSASFSEIRHPQSAGLVKPSPSPHSLDKDFTRSIDLARTETILAEVSLDNAVILYLSPGWTKVTGLDPQSVIGTPLGELIDGNYELFNEANRRLMEDVGNTVELQFTIKISLASSDQEGDSSRSITTRDHFLPMAAKGMLMVDRNTGEGLHSMWVIRLNSRKALVVPAGTTMDNRGSHHTRSHSDPIAQFPAPAPLSTEPLLCRICEHYLPAYYFERHNETCAETHRLEMQVSECNERLSDLKDIINELRSTLERNGSTNDLSYCNLPLQTFLSQPPSSVLSPLNPGRASVSSSPHHNSWRVNVKGILEEIGELLNTALDISTPSSNEEAAEQSIENLRLLSPNSENKLVSVAKWSLRAYEDPALANLAADVERAANQKCNAVNRMRNTILYAERIRMEWEAKAQQAFMALPKRLDDERFPVMSPMMCDDIDRPRSAPQKADSIATVSEVFRPRPRRRSSLTNLTGFKSSPGSRMASIDIEAIESKGLGISTSQSYFGVGTPPRSPRHPGFQYAHVRRPSQPHQGGPLGPAPLSPRIPSAVPGKSKSAASIKDFDMLKPISKGAFGQVWLAKKKTTGDYYAIKILKKQDMIAKNQIMNVKSERKILMNQADSDFVVKLFYTFSSRDHLYLVMEYLNGGDCAALVKALGNLPEEWTRNYVAEVVMGLEYLHSTGVVHRDLKPDNLLIDHRGHLKLTDFGLSKIGLLGRQASEPRGPMSLSTSLRDGNLDKRKLFNLGNNNTFTPSSNPGSLPARSSASSTPDLSPMAPNSSYFSSRSTRPAPANPALVAQEIESLGTPSSESSKESDSLARRLQKSTLPLHASSLSNLAISGSASSSVAGGLPSGIPGLSNHAKASDAGHKHFVGTPDYLAPESILGIGMDEMVDWWALGVVCYEFLYGFPPFHDETPDKVFDNILSRRLEFPESDDDISPEAIDFMNRLMCTDPKVRLGSQGAGEVKAHPFLADIDWAYLFKNEASFVPSVTDPESTDYFDPRGAAQVFHDEEETPVHPLAPQTPDVNTATTTSTTTTVGLAGFQFQNLPSPSLEIPNSTINQNVSARSSRPADDFGTFNFKNLPVLERANEEVIRRLKVGQNGDRSKYPRHLPLGGKIGGLSSPTESTGTGSSAPSSSKPLPGQPSPHTRRPSEQFSRFVSPGILDDPSRRNSMPSRMRRASFSGTDAVPPVPTLPSKTSTPTTARKTSVGEQVGAKGSRSRTGSLLATNLHNSLPPAPPILHRLVEHPLCPGSTVSSPGRPFKPLSYPSAPSIINPSFPSVKLPTVLNSSCKSSLPPVQERTVDCLIAEDNPISSKVLETILIRFGCRCVVVPNGEDAISCAMGDVAFDVIFMDLMMPLIEGQDAARMIKSTQNPNALTPIVAVTSFESYVSEQGTLFAALLTKPVNKKDVLNVMKRLGFVARQTNKPNLVGGSVVANHNPNLGNVGGTKVISDSSAGPVVGTSSNTNPIHYSPQQTISLPAPKNPPHPLSTKTTAHDNHNENGE</sequence>
<reference evidence="2" key="2">
    <citation type="journal article" date="2018" name="Mol. Plant Microbe Interact.">
        <title>Genome sequence resources for the wheat stripe rust pathogen (Puccinia striiformis f. sp. tritici) and the barley stripe rust pathogen (Puccinia striiformis f. sp. hordei).</title>
        <authorList>
            <person name="Xia C."/>
            <person name="Wang M."/>
            <person name="Yin C."/>
            <person name="Cornejo O.E."/>
            <person name="Hulbert S.H."/>
            <person name="Chen X."/>
        </authorList>
    </citation>
    <scope>NUCLEOTIDE SEQUENCE [LARGE SCALE GENOMIC DNA]</scope>
    <source>
        <strain evidence="2">93-210</strain>
    </source>
</reference>
<dbReference type="Proteomes" id="UP001060170">
    <property type="component" value="Chromosome 17"/>
</dbReference>
<name>A0ACC0DQ23_9BASI</name>
<evidence type="ECO:0000313" key="1">
    <source>
        <dbReference type="EMBL" id="KAI7936893.1"/>
    </source>
</evidence>